<proteinExistence type="predicted"/>
<evidence type="ECO:0000313" key="2">
    <source>
        <dbReference type="Proteomes" id="UP000499080"/>
    </source>
</evidence>
<comment type="caution">
    <text evidence="1">The sequence shown here is derived from an EMBL/GenBank/DDBJ whole genome shotgun (WGS) entry which is preliminary data.</text>
</comment>
<dbReference type="Proteomes" id="UP000499080">
    <property type="component" value="Unassembled WGS sequence"/>
</dbReference>
<reference evidence="1 2" key="1">
    <citation type="journal article" date="2019" name="Sci. Rep.">
        <title>Orb-weaving spider Araneus ventricosus genome elucidates the spidroin gene catalogue.</title>
        <authorList>
            <person name="Kono N."/>
            <person name="Nakamura H."/>
            <person name="Ohtoshi R."/>
            <person name="Moran D.A.P."/>
            <person name="Shinohara A."/>
            <person name="Yoshida Y."/>
            <person name="Fujiwara M."/>
            <person name="Mori M."/>
            <person name="Tomita M."/>
            <person name="Arakawa K."/>
        </authorList>
    </citation>
    <scope>NUCLEOTIDE SEQUENCE [LARGE SCALE GENOMIC DNA]</scope>
</reference>
<accession>A0A4Y2CUD3</accession>
<evidence type="ECO:0000313" key="1">
    <source>
        <dbReference type="EMBL" id="GBM07407.1"/>
    </source>
</evidence>
<dbReference type="AlphaFoldDB" id="A0A4Y2CUD3"/>
<dbReference type="EMBL" id="BGPR01000242">
    <property type="protein sequence ID" value="GBM07407.1"/>
    <property type="molecule type" value="Genomic_DNA"/>
</dbReference>
<gene>
    <name evidence="1" type="ORF">AVEN_26480_1</name>
</gene>
<sequence length="102" mass="11794">MKTTQQVAPIPYELCLLLPLSKRNPCSAFSIELHSLSPRPHFSFMTQHSEWITNKDENPDFSITPRQLSSDFRTDDGFWSDATEIARRDLTVNVQLYNFCSI</sequence>
<keyword evidence="2" id="KW-1185">Reference proteome</keyword>
<protein>
    <submittedName>
        <fullName evidence="1">Uncharacterized protein</fullName>
    </submittedName>
</protein>
<organism evidence="1 2">
    <name type="scientific">Araneus ventricosus</name>
    <name type="common">Orbweaver spider</name>
    <name type="synonym">Epeira ventricosa</name>
    <dbReference type="NCBI Taxonomy" id="182803"/>
    <lineage>
        <taxon>Eukaryota</taxon>
        <taxon>Metazoa</taxon>
        <taxon>Ecdysozoa</taxon>
        <taxon>Arthropoda</taxon>
        <taxon>Chelicerata</taxon>
        <taxon>Arachnida</taxon>
        <taxon>Araneae</taxon>
        <taxon>Araneomorphae</taxon>
        <taxon>Entelegynae</taxon>
        <taxon>Araneoidea</taxon>
        <taxon>Araneidae</taxon>
        <taxon>Araneus</taxon>
    </lineage>
</organism>
<name>A0A4Y2CUD3_ARAVE</name>